<dbReference type="Gene3D" id="3.40.50.300">
    <property type="entry name" value="P-loop containing nucleotide triphosphate hydrolases"/>
    <property type="match status" value="1"/>
</dbReference>
<reference evidence="1 2" key="1">
    <citation type="submission" date="2024-03" db="EMBL/GenBank/DDBJ databases">
        <title>Novel species of the genus Variovorax.</title>
        <authorList>
            <person name="Liu Q."/>
            <person name="Xin Y.-H."/>
        </authorList>
    </citation>
    <scope>NUCLEOTIDE SEQUENCE [LARGE SCALE GENOMIC DNA]</scope>
    <source>
        <strain evidence="1 2">KACC 18901</strain>
    </source>
</reference>
<dbReference type="InterPro" id="IPR027417">
    <property type="entry name" value="P-loop_NTPase"/>
</dbReference>
<accession>A0ABU8XCZ9</accession>
<comment type="caution">
    <text evidence="1">The sequence shown here is derived from an EMBL/GenBank/DDBJ whole genome shotgun (WGS) entry which is preliminary data.</text>
</comment>
<organism evidence="1 2">
    <name type="scientific">Variovorax robiniae</name>
    <dbReference type="NCBI Taxonomy" id="1836199"/>
    <lineage>
        <taxon>Bacteria</taxon>
        <taxon>Pseudomonadati</taxon>
        <taxon>Pseudomonadota</taxon>
        <taxon>Betaproteobacteria</taxon>
        <taxon>Burkholderiales</taxon>
        <taxon>Comamonadaceae</taxon>
        <taxon>Variovorax</taxon>
    </lineage>
</organism>
<keyword evidence="2" id="KW-1185">Reference proteome</keyword>
<dbReference type="InterPro" id="IPR047610">
    <property type="entry name" value="ImuA_translesion"/>
</dbReference>
<sequence length="284" mass="29623">MGLLSLDPFLTSGRHNVWRGDELGGADAQIVATGHAALDAQLPGGGWPVGAMTEVLQSAPEAHVWQLLLPALAQAVQARGGPVVLIGAPQEPFGPALAAGGLPVEALMWIRGEAAGARLWACEQALRCADIAAVLAWLPQARVGELRRLQLAAAQHEGLLFVFRPESVAQNASPARLRLQVVPEAEGRMQVHLLKRRGPPLAAPLTLPARNGRMTALLAASQLRRKARLQQLGGVPVEAGATVVSIPLGRQRGLEVPGVGAEVRAGPSAWKGAPSALDRPALVA</sequence>
<evidence type="ECO:0000313" key="2">
    <source>
        <dbReference type="Proteomes" id="UP001367030"/>
    </source>
</evidence>
<dbReference type="RefSeq" id="WP_340337024.1">
    <property type="nucleotide sequence ID" value="NZ_JBBKZS010000008.1"/>
</dbReference>
<dbReference type="SUPFAM" id="SSF52540">
    <property type="entry name" value="P-loop containing nucleoside triphosphate hydrolases"/>
    <property type="match status" value="1"/>
</dbReference>
<proteinExistence type="predicted"/>
<protein>
    <submittedName>
        <fullName evidence="1">Translesion DNA synthesis-associated protein ImuA</fullName>
    </submittedName>
</protein>
<dbReference type="Proteomes" id="UP001367030">
    <property type="component" value="Unassembled WGS sequence"/>
</dbReference>
<dbReference type="EMBL" id="JBBKZS010000008">
    <property type="protein sequence ID" value="MEJ8856955.1"/>
    <property type="molecule type" value="Genomic_DNA"/>
</dbReference>
<dbReference type="NCBIfam" id="NF033429">
    <property type="entry name" value="ImuA_translesion"/>
    <property type="match status" value="1"/>
</dbReference>
<name>A0ABU8XCZ9_9BURK</name>
<evidence type="ECO:0000313" key="1">
    <source>
        <dbReference type="EMBL" id="MEJ8856955.1"/>
    </source>
</evidence>
<gene>
    <name evidence="1" type="primary">imuA</name>
    <name evidence="1" type="ORF">WKW79_20435</name>
</gene>